<dbReference type="Gene3D" id="1.10.220.20">
    <property type="match status" value="1"/>
</dbReference>
<feature type="domain" description="SEC7" evidence="4">
    <location>
        <begin position="432"/>
        <end position="634"/>
    </location>
</feature>
<dbReference type="Proteomes" id="UP001281761">
    <property type="component" value="Unassembled WGS sequence"/>
</dbReference>
<gene>
    <name evidence="5" type="ORF">BLNAU_19788</name>
</gene>
<dbReference type="EMBL" id="JARBJD010000266">
    <property type="protein sequence ID" value="KAK2945287.1"/>
    <property type="molecule type" value="Genomic_DNA"/>
</dbReference>
<dbReference type="Pfam" id="PF09324">
    <property type="entry name" value="Sec7-like_HDS"/>
    <property type="match status" value="1"/>
</dbReference>
<feature type="compositionally biased region" description="Polar residues" evidence="3">
    <location>
        <begin position="1966"/>
        <end position="1982"/>
    </location>
</feature>
<dbReference type="PANTHER" id="PTHR10663:SF395">
    <property type="entry name" value="SEC7 DOMAIN CONTAINING PROTEIN"/>
    <property type="match status" value="1"/>
</dbReference>
<dbReference type="PANTHER" id="PTHR10663">
    <property type="entry name" value="GUANYL-NUCLEOTIDE EXCHANGE FACTOR"/>
    <property type="match status" value="1"/>
</dbReference>
<reference evidence="5 6" key="1">
    <citation type="journal article" date="2022" name="bioRxiv">
        <title>Genomics of Preaxostyla Flagellates Illuminates Evolutionary Transitions and the Path Towards Mitochondrial Loss.</title>
        <authorList>
            <person name="Novak L.V.F."/>
            <person name="Treitli S.C."/>
            <person name="Pyrih J."/>
            <person name="Halakuc P."/>
            <person name="Pipaliya S.V."/>
            <person name="Vacek V."/>
            <person name="Brzon O."/>
            <person name="Soukal P."/>
            <person name="Eme L."/>
            <person name="Dacks J.B."/>
            <person name="Karnkowska A."/>
            <person name="Elias M."/>
            <person name="Hampl V."/>
        </authorList>
    </citation>
    <scope>NUCLEOTIDE SEQUENCE [LARGE SCALE GENOMIC DNA]</scope>
    <source>
        <strain evidence="5">NAU3</strain>
        <tissue evidence="5">Gut</tissue>
    </source>
</reference>
<feature type="compositionally biased region" description="Polar residues" evidence="3">
    <location>
        <begin position="1228"/>
        <end position="1238"/>
    </location>
</feature>
<dbReference type="Pfam" id="PF01369">
    <property type="entry name" value="Sec7"/>
    <property type="match status" value="1"/>
</dbReference>
<comment type="caution">
    <text evidence="5">The sequence shown here is derived from an EMBL/GenBank/DDBJ whole genome shotgun (WGS) entry which is preliminary data.</text>
</comment>
<feature type="compositionally biased region" description="Polar residues" evidence="3">
    <location>
        <begin position="785"/>
        <end position="818"/>
    </location>
</feature>
<dbReference type="InterPro" id="IPR000904">
    <property type="entry name" value="Sec7_dom"/>
</dbReference>
<keyword evidence="2" id="KW-0963">Cytoplasm</keyword>
<feature type="compositionally biased region" description="Basic and acidic residues" evidence="3">
    <location>
        <begin position="731"/>
        <end position="753"/>
    </location>
</feature>
<protein>
    <submittedName>
        <fullName evidence="5">Brefeldin A-inhibited guanine nucleotide-exchange protein 2</fullName>
    </submittedName>
</protein>
<dbReference type="PROSITE" id="PS50190">
    <property type="entry name" value="SEC7"/>
    <property type="match status" value="1"/>
</dbReference>
<proteinExistence type="predicted"/>
<evidence type="ECO:0000256" key="1">
    <source>
        <dbReference type="ARBA" id="ARBA00004496"/>
    </source>
</evidence>
<dbReference type="SUPFAM" id="SSF48371">
    <property type="entry name" value="ARM repeat"/>
    <property type="match status" value="1"/>
</dbReference>
<dbReference type="SMART" id="SM00222">
    <property type="entry name" value="Sec7"/>
    <property type="match status" value="1"/>
</dbReference>
<feature type="region of interest" description="Disordered" evidence="3">
    <location>
        <begin position="1965"/>
        <end position="2078"/>
    </location>
</feature>
<accession>A0ABQ9X0H7</accession>
<evidence type="ECO:0000256" key="3">
    <source>
        <dbReference type="SAM" id="MobiDB-lite"/>
    </source>
</evidence>
<feature type="compositionally biased region" description="Polar residues" evidence="3">
    <location>
        <begin position="757"/>
        <end position="769"/>
    </location>
</feature>
<dbReference type="InterPro" id="IPR035999">
    <property type="entry name" value="Sec7_dom_sf"/>
</dbReference>
<dbReference type="InterPro" id="IPR023394">
    <property type="entry name" value="Sec7_C_sf"/>
</dbReference>
<comment type="subcellular location">
    <subcellularLocation>
        <location evidence="1">Cytoplasm</location>
    </subcellularLocation>
</comment>
<feature type="compositionally biased region" description="Low complexity" evidence="3">
    <location>
        <begin position="1211"/>
        <end position="1227"/>
    </location>
</feature>
<organism evidence="5 6">
    <name type="scientific">Blattamonas nauphoetae</name>
    <dbReference type="NCBI Taxonomy" id="2049346"/>
    <lineage>
        <taxon>Eukaryota</taxon>
        <taxon>Metamonada</taxon>
        <taxon>Preaxostyla</taxon>
        <taxon>Oxymonadida</taxon>
        <taxon>Blattamonas</taxon>
    </lineage>
</organism>
<name>A0ABQ9X0H7_9EUKA</name>
<dbReference type="SUPFAM" id="SSF48425">
    <property type="entry name" value="Sec7 domain"/>
    <property type="match status" value="1"/>
</dbReference>
<keyword evidence="6" id="KW-1185">Reference proteome</keyword>
<evidence type="ECO:0000259" key="4">
    <source>
        <dbReference type="PROSITE" id="PS50190"/>
    </source>
</evidence>
<feature type="compositionally biased region" description="Polar residues" evidence="3">
    <location>
        <begin position="2038"/>
        <end position="2048"/>
    </location>
</feature>
<dbReference type="Gene3D" id="1.10.1000.11">
    <property type="entry name" value="Arf Nucleotide-binding Site Opener,domain 2"/>
    <property type="match status" value="1"/>
</dbReference>
<dbReference type="InterPro" id="IPR015403">
    <property type="entry name" value="Mon2/Sec7/BIG1-like_HDS"/>
</dbReference>
<feature type="region of interest" description="Disordered" evidence="3">
    <location>
        <begin position="694"/>
        <end position="835"/>
    </location>
</feature>
<feature type="compositionally biased region" description="Basic and acidic residues" evidence="3">
    <location>
        <begin position="1985"/>
        <end position="1994"/>
    </location>
</feature>
<feature type="region of interest" description="Disordered" evidence="3">
    <location>
        <begin position="1211"/>
        <end position="1238"/>
    </location>
</feature>
<feature type="compositionally biased region" description="Basic and acidic residues" evidence="3">
    <location>
        <begin position="770"/>
        <end position="784"/>
    </location>
</feature>
<sequence length="2252" mass="250529">MTQVQILSSIDELMSSLPVMKSRDQKKSLQGLKESLSTVQQVQCTPQIFDILDACLELNKAPVTEAVLKTLLNWIEWKFLSDCWDTQEPTGKERPFIRLFSVLEKSLSTQKSNAPTYVISVILSIFLSPKWRIRPGADMFHLLRLYEFSYLGLRTLEEQESALKNLHQIINHVFTASKNVQTDKNEDVRLESIRRCVRSSQPTQPTLLCRLLSLSGLLFILTHHPQVFQTLPNTHFFPMSISLKQNILPTALANTGSRVLQAFRYSVSIATRAILLVGVSPSTSSLDLSSPLSMKDEFSSILSVFSFILNQPGVLLSEKRSIVDLFITPLFRMKSDTKKTQQSSKQPPQSLRILSSMFGVFDCEIGEENHVERLLEGLSKIAQDKDSESPDSSADQDSLADSAFLAMVDLTRAVEIWGTSDMFSVAHSSPFSVLSSKNTKALINKAAFLFNMKPSKGIEFLYRNKICKEDPEDLAKFLYNHSSLLSPTTFGDYFSSSDSFVGNVIKAYLSLFNFKGIPLDIAIGSILSTFRISGESQVIFRMMELFGNEYTEQNPGIFPDADVCSVIAYQVVMLHSFAHGKGPIQGKPKKEPVEPRPTELSILPRATFILQGKEGGFDNPEWLDACYTRVLENEIKVFGDDDERVIKALDYQKETMSREEFQKEMEERAEEERALIAKRMIERLRNKVLDQEKERLKQRKSKEKTTDIEHTEENVAVEGEDNDVDELYFSIEERKDNVGDKPNESSPTDKTDDPPSIETSVEPDQTELSPKSEEQSETVKDEPNKPNQQEQQVESTEPAPQQPQKALSTVPDSDLNSDSTDKPRSVDVGNEEVQKPSVSDSFLAIPFLTPQHLSASVEVLCWPFLAMYSRVTENTDSHETVQLCLTSLRKLLHLSCQLKLETERHAIISALIKITGLPHLSLENRNKEKIISSSLQTQKALQLKNVEAIRTLFRAASIDNDGPSFGSSWGSVLLLSSQLHRLHTLSEGMSTREVDMAFTINTESTAYAIHDEEPQTLTRNGMRLDRQSLMNSVFLFKQNNFSFKNEVETLFSTTNRLSPSSLFSFVSGLLSVSKQDMSDANILHQYTGIFASTFLPLSTTPSPLYALQKLQDVLSYNMNRSLEVWDRLFPLVSTHLSQIATKSTNTNMGTLAVVVMRQTVFGLFQRSDLLPATTFISPFDVDNAKLQPFAVEVSQPSESVKTGRILLSPSPSLSSLDMELPSSSPSPAGSTEGQENMTGNVTNRQSMLIKPFEQICASTNTTIASLAVECLSQLISVAGSRLCSGWIVLLNSIKNTLKTTIALSLEQASIKDTKPAQQIEGQAKKLLPHEETLSLLKTAFNLLRKVTLECIPFFVPFGGMTECVAALSVAATPPFFSPNPASATVQNIAHNAVDLLSHLLRAVTGDTPIIAKKKPLEGEEQHSPAEDTFGDMLQSLFALNCVHSHVGQFDESHLVSLVLPILHSLVSVIISNIENEHKDANMFLVLNDKEQQSLNTLSTHTSIRHLAFATLTTYLHEKGRSFSPFFWHICWRGIVNPILADFETYLDMMMPPIDEESNPSKLWEIANSFPFLKSIAFSVKPTARLVPISQPHLNWMGHVMVPMLKSLISLFAANFDFLSFPALPESQHGSLSSTLKGDTHTPSDAPFHIHCPKCGSHVGATTTLGHCELNTSVVDSFLRLIAVSVSIPTRPALSTLSLPILSFLVESLSTLTKEMFTQHTGTRHCSNCDWVEEPKQQSNEQSEECVVSPPIWEHIFALFCTIVSHAIPTQLISWGRPGWGAWKTKPEGSAYSPYHPFLISNKRVRHSLPTLEMTLVTWQSRVLLDMIPTIEASIQSISLHCLSSVDVSPLLSCIRQTVRLTRAFDRDMHLKIPMKALIKDRKTPSLWSLENTYTPFLLNVFFALLKNPHLPEQMRPIIKQNMIGECLTIIASTSVLTSLYQRTPQAGLSKKLIAEILAEKEEEQLKSSPFSAVKGTASTTSGILPKKETKKAEEDASNSANVKKDGKSEDLLPTDTPAVHLAKRPSISTAASPIVSPIQAQPSSSQDKPQPTLPPPVVPLQPQTQTPQRVASPPLEKRDDVKNDSFVVFPEKWELMPVEECVQAELQLLHPLATTPPSSPLSIFLPPRLDESVVAELKKNKTEDELDALLVPVTLFGELPINSTIVLAALHTLGRLKFEEIHELAPVIHPLLFPLLDHPSRPVRLVASALLSTVSAPSKDEVFAAGQWNSQLVIQNVPFSPSLYSDQETAKL</sequence>
<dbReference type="InterPro" id="IPR016024">
    <property type="entry name" value="ARM-type_fold"/>
</dbReference>
<evidence type="ECO:0000313" key="6">
    <source>
        <dbReference type="Proteomes" id="UP001281761"/>
    </source>
</evidence>
<evidence type="ECO:0000256" key="2">
    <source>
        <dbReference type="ARBA" id="ARBA00022490"/>
    </source>
</evidence>
<feature type="compositionally biased region" description="Basic and acidic residues" evidence="3">
    <location>
        <begin position="703"/>
        <end position="713"/>
    </location>
</feature>
<evidence type="ECO:0000313" key="5">
    <source>
        <dbReference type="EMBL" id="KAK2945287.1"/>
    </source>
</evidence>